<feature type="region of interest" description="Disordered" evidence="12">
    <location>
        <begin position="585"/>
        <end position="635"/>
    </location>
</feature>
<feature type="site" description="Histone H3K4me3 binding" evidence="8">
    <location>
        <position position="639"/>
    </location>
</feature>
<dbReference type="SMART" id="SM01408">
    <property type="entry name" value="ING"/>
    <property type="match status" value="1"/>
</dbReference>
<feature type="compositionally biased region" description="Basic and acidic residues" evidence="12">
    <location>
        <begin position="275"/>
        <end position="286"/>
    </location>
</feature>
<dbReference type="Gene3D" id="6.10.140.1740">
    <property type="match status" value="1"/>
</dbReference>
<comment type="domain">
    <text evidence="11">The PHD-type zinc finger mediates the binding to H3K4me3.</text>
</comment>
<dbReference type="Gene3D" id="3.30.40.10">
    <property type="entry name" value="Zinc/RING finger domain, C3HC4 (zinc finger)"/>
    <property type="match status" value="1"/>
</dbReference>
<keyword evidence="3 9" id="KW-0479">Metal-binding</keyword>
<feature type="compositionally biased region" description="Polar residues" evidence="12">
    <location>
        <begin position="12"/>
        <end position="22"/>
    </location>
</feature>
<feature type="compositionally biased region" description="Basic and acidic residues" evidence="12">
    <location>
        <begin position="462"/>
        <end position="474"/>
    </location>
</feature>
<dbReference type="AlphaFoldDB" id="A0A9P4MEP0"/>
<feature type="compositionally biased region" description="Low complexity" evidence="12">
    <location>
        <begin position="529"/>
        <end position="538"/>
    </location>
</feature>
<evidence type="ECO:0000256" key="1">
    <source>
        <dbReference type="ARBA" id="ARBA00004123"/>
    </source>
</evidence>
<evidence type="ECO:0000256" key="5">
    <source>
        <dbReference type="ARBA" id="ARBA00022833"/>
    </source>
</evidence>
<keyword evidence="15" id="KW-1185">Reference proteome</keyword>
<feature type="site" description="Histone H3K4me3 binding" evidence="8">
    <location>
        <position position="654"/>
    </location>
</feature>
<evidence type="ECO:0000256" key="12">
    <source>
        <dbReference type="SAM" id="MobiDB-lite"/>
    </source>
</evidence>
<dbReference type="InterPro" id="IPR028651">
    <property type="entry name" value="ING_fam"/>
</dbReference>
<dbReference type="GO" id="GO:0070210">
    <property type="term" value="C:Rpd3L-Expanded complex"/>
    <property type="evidence" value="ECO:0007669"/>
    <property type="project" value="TreeGrafter"/>
</dbReference>
<feature type="site" description="Histone H3K4me3 binding" evidence="8">
    <location>
        <position position="650"/>
    </location>
</feature>
<proteinExistence type="inferred from homology"/>
<feature type="binding site" evidence="9">
    <location>
        <position position="664"/>
    </location>
    <ligand>
        <name>Zn(2+)</name>
        <dbReference type="ChEBI" id="CHEBI:29105"/>
        <label>1</label>
    </ligand>
</feature>
<feature type="compositionally biased region" description="Basic residues" evidence="12">
    <location>
        <begin position="287"/>
        <end position="297"/>
    </location>
</feature>
<dbReference type="SUPFAM" id="SSF57903">
    <property type="entry name" value="FYVE/PHD zinc finger"/>
    <property type="match status" value="1"/>
</dbReference>
<feature type="region of interest" description="Disordered" evidence="12">
    <location>
        <begin position="225"/>
        <end position="549"/>
    </location>
</feature>
<dbReference type="GO" id="GO:0006355">
    <property type="term" value="P:regulation of DNA-templated transcription"/>
    <property type="evidence" value="ECO:0007669"/>
    <property type="project" value="TreeGrafter"/>
</dbReference>
<keyword evidence="7 11" id="KW-0539">Nucleus</keyword>
<evidence type="ECO:0000256" key="10">
    <source>
        <dbReference type="PROSITE-ProRule" id="PRU00146"/>
    </source>
</evidence>
<feature type="compositionally biased region" description="Polar residues" evidence="12">
    <location>
        <begin position="399"/>
        <end position="414"/>
    </location>
</feature>
<feature type="region of interest" description="Disordered" evidence="12">
    <location>
        <begin position="1"/>
        <end position="45"/>
    </location>
</feature>
<dbReference type="Pfam" id="PF12998">
    <property type="entry name" value="ING"/>
    <property type="match status" value="2"/>
</dbReference>
<dbReference type="InterPro" id="IPR001965">
    <property type="entry name" value="Znf_PHD"/>
</dbReference>
<organism evidence="14 15">
    <name type="scientific">Rhizodiscina lignyota</name>
    <dbReference type="NCBI Taxonomy" id="1504668"/>
    <lineage>
        <taxon>Eukaryota</taxon>
        <taxon>Fungi</taxon>
        <taxon>Dikarya</taxon>
        <taxon>Ascomycota</taxon>
        <taxon>Pezizomycotina</taxon>
        <taxon>Dothideomycetes</taxon>
        <taxon>Pleosporomycetidae</taxon>
        <taxon>Aulographales</taxon>
        <taxon>Rhizodiscinaceae</taxon>
        <taxon>Rhizodiscina</taxon>
    </lineage>
</organism>
<reference evidence="14" key="1">
    <citation type="journal article" date="2020" name="Stud. Mycol.">
        <title>101 Dothideomycetes genomes: a test case for predicting lifestyles and emergence of pathogens.</title>
        <authorList>
            <person name="Haridas S."/>
            <person name="Albert R."/>
            <person name="Binder M."/>
            <person name="Bloem J."/>
            <person name="Labutti K."/>
            <person name="Salamov A."/>
            <person name="Andreopoulos B."/>
            <person name="Baker S."/>
            <person name="Barry K."/>
            <person name="Bills G."/>
            <person name="Bluhm B."/>
            <person name="Cannon C."/>
            <person name="Castanera R."/>
            <person name="Culley D."/>
            <person name="Daum C."/>
            <person name="Ezra D."/>
            <person name="Gonzalez J."/>
            <person name="Henrissat B."/>
            <person name="Kuo A."/>
            <person name="Liang C."/>
            <person name="Lipzen A."/>
            <person name="Lutzoni F."/>
            <person name="Magnuson J."/>
            <person name="Mondo S."/>
            <person name="Nolan M."/>
            <person name="Ohm R."/>
            <person name="Pangilinan J."/>
            <person name="Park H.-J."/>
            <person name="Ramirez L."/>
            <person name="Alfaro M."/>
            <person name="Sun H."/>
            <person name="Tritt A."/>
            <person name="Yoshinaga Y."/>
            <person name="Zwiers L.-H."/>
            <person name="Turgeon B."/>
            <person name="Goodwin S."/>
            <person name="Spatafora J."/>
            <person name="Crous P."/>
            <person name="Grigoriev I."/>
        </authorList>
    </citation>
    <scope>NUCLEOTIDE SEQUENCE</scope>
    <source>
        <strain evidence="14">CBS 133067</strain>
    </source>
</reference>
<evidence type="ECO:0000313" key="15">
    <source>
        <dbReference type="Proteomes" id="UP000799772"/>
    </source>
</evidence>
<comment type="function">
    <text evidence="11">Component of an histone acetyltransferase complex.</text>
</comment>
<accession>A0A9P4MEP0</accession>
<feature type="binding site" evidence="9">
    <location>
        <position position="658"/>
    </location>
    <ligand>
        <name>Zn(2+)</name>
        <dbReference type="ChEBI" id="CHEBI:29105"/>
        <label>2</label>
    </ligand>
</feature>
<dbReference type="GO" id="GO:0008270">
    <property type="term" value="F:zinc ion binding"/>
    <property type="evidence" value="ECO:0007669"/>
    <property type="project" value="UniProtKB-KW"/>
</dbReference>
<feature type="compositionally biased region" description="Low complexity" evidence="12">
    <location>
        <begin position="421"/>
        <end position="434"/>
    </location>
</feature>
<dbReference type="InterPro" id="IPR024610">
    <property type="entry name" value="ING_N_histone-binding"/>
</dbReference>
<feature type="compositionally biased region" description="Basic and acidic residues" evidence="12">
    <location>
        <begin position="252"/>
        <end position="268"/>
    </location>
</feature>
<dbReference type="PANTHER" id="PTHR10333:SF42">
    <property type="entry name" value="INHIBITOR OF GROWTH PROTEIN 5"/>
    <property type="match status" value="1"/>
</dbReference>
<evidence type="ECO:0000313" key="14">
    <source>
        <dbReference type="EMBL" id="KAF2104667.1"/>
    </source>
</evidence>
<evidence type="ECO:0000256" key="3">
    <source>
        <dbReference type="ARBA" id="ARBA00022723"/>
    </source>
</evidence>
<dbReference type="Proteomes" id="UP000799772">
    <property type="component" value="Unassembled WGS sequence"/>
</dbReference>
<dbReference type="GO" id="GO:0033698">
    <property type="term" value="C:Rpd3L complex"/>
    <property type="evidence" value="ECO:0007669"/>
    <property type="project" value="TreeGrafter"/>
</dbReference>
<dbReference type="GO" id="GO:0006325">
    <property type="term" value="P:chromatin organization"/>
    <property type="evidence" value="ECO:0007669"/>
    <property type="project" value="UniProtKB-KW"/>
</dbReference>
<feature type="binding site" evidence="9">
    <location>
        <position position="682"/>
    </location>
    <ligand>
        <name>Zn(2+)</name>
        <dbReference type="ChEBI" id="CHEBI:29105"/>
        <label>2</label>
    </ligand>
</feature>
<feature type="compositionally biased region" description="Low complexity" evidence="12">
    <location>
        <begin position="241"/>
        <end position="251"/>
    </location>
</feature>
<evidence type="ECO:0000256" key="6">
    <source>
        <dbReference type="ARBA" id="ARBA00022853"/>
    </source>
</evidence>
<dbReference type="CDD" id="cd15505">
    <property type="entry name" value="PHD_ING"/>
    <property type="match status" value="1"/>
</dbReference>
<feature type="domain" description="PHD-type" evidence="13">
    <location>
        <begin position="637"/>
        <end position="688"/>
    </location>
</feature>
<evidence type="ECO:0000256" key="4">
    <source>
        <dbReference type="ARBA" id="ARBA00022771"/>
    </source>
</evidence>
<feature type="compositionally biased region" description="Polar residues" evidence="12">
    <location>
        <begin position="377"/>
        <end position="389"/>
    </location>
</feature>
<keyword evidence="5 9" id="KW-0862">Zinc</keyword>
<dbReference type="InterPro" id="IPR011011">
    <property type="entry name" value="Znf_FYVE_PHD"/>
</dbReference>
<sequence length="697" mass="74293">MASIAPGRRQSTRAVRTSTTRPANYYARPFGVPPTEQPPSRNNEPGFFPAITHFTDSVTALPKEVISHLSMLKEVDAKIHNPEQELLKLADTIDALPPAQRYQPTGLTAAHSLAGSANGSVNGNASPATGQYLGREIQSSQPRAEDLQTADMNLRRQLMFNLCFTINHLNPILDEKIAVLATANESLKMQLERMDSSYRYIDQEISEEARLGSLTHWAYIDRESKKSGAAAGERSRRDAAGVHALASAAAAHEGEPSSRSEARREAMMAKKHRNQHVDSDFDDRPPAKKPHGNKGRKHGETAEAKIAGLGVANGAAPPKRRKVEKGQPMERSISGAMAQIRGNAASPRETPGSDFAPVKRKKPGPAPGTTRKRPQPLNANSPQLASSPLQPGFPAGTASRPNATRARQNSQANVLSEKARPPSSASNRPPNGSATPALKPVDDVTMGGEETMSGALPPGAETLKREETDAHPDDTATAQEADSIPAVTMTTRGARASKTATPIVSTFPGDALNPRVRSTRNNGNGGSAGTAAADANGAMTSKRGHKRGAASIAQSVHAASGANSRRASIIADGAPEVDATAAIALERTSSRPQRNRKSAVHEDEAVDVNDEEDVDMEGEDAEGEEIEGSEEGEDGEPRYCFCNEVSYGTMVGCDGDDCEKQWFHLSCVGLREAPKSDETWYCADCLGKNGKRVGSRQ</sequence>
<evidence type="ECO:0000259" key="13">
    <source>
        <dbReference type="PROSITE" id="PS50016"/>
    </source>
</evidence>
<evidence type="ECO:0000256" key="2">
    <source>
        <dbReference type="ARBA" id="ARBA00010210"/>
    </source>
</evidence>
<dbReference type="EMBL" id="ML978121">
    <property type="protein sequence ID" value="KAF2104667.1"/>
    <property type="molecule type" value="Genomic_DNA"/>
</dbReference>
<dbReference type="InterPro" id="IPR013083">
    <property type="entry name" value="Znf_RING/FYVE/PHD"/>
</dbReference>
<feature type="compositionally biased region" description="Acidic residues" evidence="12">
    <location>
        <begin position="604"/>
        <end position="634"/>
    </location>
</feature>
<feature type="site" description="Histone H3K4me3 binding" evidence="8">
    <location>
        <position position="662"/>
    </location>
</feature>
<evidence type="ECO:0000256" key="8">
    <source>
        <dbReference type="PIRSR" id="PIRSR628651-50"/>
    </source>
</evidence>
<feature type="binding site" evidence="9">
    <location>
        <position position="667"/>
    </location>
    <ligand>
        <name>Zn(2+)</name>
        <dbReference type="ChEBI" id="CHEBI:29105"/>
        <label>1</label>
    </ligand>
</feature>
<dbReference type="InterPro" id="IPR019786">
    <property type="entry name" value="Zinc_finger_PHD-type_CS"/>
</dbReference>
<dbReference type="PROSITE" id="PS01359">
    <property type="entry name" value="ZF_PHD_1"/>
    <property type="match status" value="1"/>
</dbReference>
<name>A0A9P4MEP0_9PEZI</name>
<feature type="binding site" evidence="9">
    <location>
        <position position="642"/>
    </location>
    <ligand>
        <name>Zn(2+)</name>
        <dbReference type="ChEBI" id="CHEBI:29105"/>
        <label>1</label>
    </ligand>
</feature>
<feature type="binding site" evidence="9">
    <location>
        <position position="653"/>
    </location>
    <ligand>
        <name>Zn(2+)</name>
        <dbReference type="ChEBI" id="CHEBI:29105"/>
        <label>2</label>
    </ligand>
</feature>
<comment type="subunit">
    <text evidence="11">Component of an histone acetyltransferase complex. Interacts with H3K4me3 and to a lesser extent with H3K4me2.</text>
</comment>
<keyword evidence="6 11" id="KW-0156">Chromatin regulator</keyword>
<evidence type="ECO:0000256" key="7">
    <source>
        <dbReference type="ARBA" id="ARBA00023242"/>
    </source>
</evidence>
<dbReference type="PANTHER" id="PTHR10333">
    <property type="entry name" value="INHIBITOR OF GROWTH PROTEIN"/>
    <property type="match status" value="1"/>
</dbReference>
<keyword evidence="4 10" id="KW-0863">Zinc-finger</keyword>
<dbReference type="SMART" id="SM00249">
    <property type="entry name" value="PHD"/>
    <property type="match status" value="1"/>
</dbReference>
<dbReference type="OrthoDB" id="5411773at2759"/>
<evidence type="ECO:0000256" key="11">
    <source>
        <dbReference type="RuleBase" id="RU361213"/>
    </source>
</evidence>
<evidence type="ECO:0000256" key="9">
    <source>
        <dbReference type="PIRSR" id="PIRSR628651-51"/>
    </source>
</evidence>
<comment type="caution">
    <text evidence="14">The sequence shown here is derived from an EMBL/GenBank/DDBJ whole genome shotgun (WGS) entry which is preliminary data.</text>
</comment>
<feature type="binding site" evidence="9">
    <location>
        <position position="685"/>
    </location>
    <ligand>
        <name>Zn(2+)</name>
        <dbReference type="ChEBI" id="CHEBI:29105"/>
        <label>2</label>
    </ligand>
</feature>
<comment type="similarity">
    <text evidence="2 11">Belongs to the ING family.</text>
</comment>
<dbReference type="InterPro" id="IPR019787">
    <property type="entry name" value="Znf_PHD-finger"/>
</dbReference>
<feature type="binding site" evidence="9">
    <location>
        <position position="640"/>
    </location>
    <ligand>
        <name>Zn(2+)</name>
        <dbReference type="ChEBI" id="CHEBI:29105"/>
        <label>1</label>
    </ligand>
</feature>
<protein>
    <recommendedName>
        <fullName evidence="11">Chromatin modification-related protein</fullName>
    </recommendedName>
</protein>
<gene>
    <name evidence="14" type="ORF">NA57DRAFT_51481</name>
</gene>
<comment type="subcellular location">
    <subcellularLocation>
        <location evidence="1 11">Nucleus</location>
    </subcellularLocation>
</comment>
<dbReference type="PROSITE" id="PS50016">
    <property type="entry name" value="ZF_PHD_2"/>
    <property type="match status" value="1"/>
</dbReference>